<keyword evidence="2" id="KW-1185">Reference proteome</keyword>
<gene>
    <name evidence="1" type="ORF">BJX63DRAFT_433437</name>
</gene>
<dbReference type="EMBL" id="JBFXLT010000058">
    <property type="protein sequence ID" value="KAL2811433.1"/>
    <property type="molecule type" value="Genomic_DNA"/>
</dbReference>
<accession>A0ABR4H7J5</accession>
<comment type="caution">
    <text evidence="1">The sequence shown here is derived from an EMBL/GenBank/DDBJ whole genome shotgun (WGS) entry which is preliminary data.</text>
</comment>
<sequence>MDLINTANTVTKYAESYESFTEATISILGAEALMWASLSAIKPGTIAKNMNRCCQVAAKIFRSIFATAALGIPTTTTTDTPKCLRDDIGTLKGMLATIDFVSWLEYAPEAYGWVCFTAAAASFRDENDWTSFILTPMPVFTAMDSAELLVLRDGWAYLRWLRDVSRGLTTDVLRKY</sequence>
<name>A0ABR4H7J5_9EURO</name>
<evidence type="ECO:0000313" key="1">
    <source>
        <dbReference type="EMBL" id="KAL2811433.1"/>
    </source>
</evidence>
<dbReference type="Proteomes" id="UP001610334">
    <property type="component" value="Unassembled WGS sequence"/>
</dbReference>
<organism evidence="1 2">
    <name type="scientific">Aspergillus granulosus</name>
    <dbReference type="NCBI Taxonomy" id="176169"/>
    <lineage>
        <taxon>Eukaryota</taxon>
        <taxon>Fungi</taxon>
        <taxon>Dikarya</taxon>
        <taxon>Ascomycota</taxon>
        <taxon>Pezizomycotina</taxon>
        <taxon>Eurotiomycetes</taxon>
        <taxon>Eurotiomycetidae</taxon>
        <taxon>Eurotiales</taxon>
        <taxon>Aspergillaceae</taxon>
        <taxon>Aspergillus</taxon>
        <taxon>Aspergillus subgen. Nidulantes</taxon>
    </lineage>
</organism>
<protein>
    <submittedName>
        <fullName evidence="1">Uncharacterized protein</fullName>
    </submittedName>
</protein>
<evidence type="ECO:0000313" key="2">
    <source>
        <dbReference type="Proteomes" id="UP001610334"/>
    </source>
</evidence>
<proteinExistence type="predicted"/>
<reference evidence="1 2" key="1">
    <citation type="submission" date="2024-07" db="EMBL/GenBank/DDBJ databases">
        <title>Section-level genome sequencing and comparative genomics of Aspergillus sections Usti and Cavernicolus.</title>
        <authorList>
            <consortium name="Lawrence Berkeley National Laboratory"/>
            <person name="Nybo J.L."/>
            <person name="Vesth T.C."/>
            <person name="Theobald S."/>
            <person name="Frisvad J.C."/>
            <person name="Larsen T.O."/>
            <person name="Kjaerboelling I."/>
            <person name="Rothschild-Mancinelli K."/>
            <person name="Lyhne E.K."/>
            <person name="Kogle M.E."/>
            <person name="Barry K."/>
            <person name="Clum A."/>
            <person name="Na H."/>
            <person name="Ledsgaard L."/>
            <person name="Lin J."/>
            <person name="Lipzen A."/>
            <person name="Kuo A."/>
            <person name="Riley R."/>
            <person name="Mondo S."/>
            <person name="Labutti K."/>
            <person name="Haridas S."/>
            <person name="Pangalinan J."/>
            <person name="Salamov A.A."/>
            <person name="Simmons B.A."/>
            <person name="Magnuson J.K."/>
            <person name="Chen J."/>
            <person name="Drula E."/>
            <person name="Henrissat B."/>
            <person name="Wiebenga A."/>
            <person name="Lubbers R.J."/>
            <person name="Gomes A.C."/>
            <person name="Makela M.R."/>
            <person name="Stajich J."/>
            <person name="Grigoriev I.V."/>
            <person name="Mortensen U.H."/>
            <person name="De Vries R.P."/>
            <person name="Baker S.E."/>
            <person name="Andersen M.R."/>
        </authorList>
    </citation>
    <scope>NUCLEOTIDE SEQUENCE [LARGE SCALE GENOMIC DNA]</scope>
    <source>
        <strain evidence="1 2">CBS 588.65</strain>
    </source>
</reference>